<evidence type="ECO:0000313" key="3">
    <source>
        <dbReference type="Proteomes" id="UP000297403"/>
    </source>
</evidence>
<keyword evidence="3" id="KW-1185">Reference proteome</keyword>
<dbReference type="Gene3D" id="3.50.50.60">
    <property type="entry name" value="FAD/NAD(P)-binding domain"/>
    <property type="match status" value="1"/>
</dbReference>
<protein>
    <submittedName>
        <fullName evidence="2">FAD-binding oxidoreductase</fullName>
    </submittedName>
</protein>
<dbReference type="InterPro" id="IPR006076">
    <property type="entry name" value="FAD-dep_OxRdtase"/>
</dbReference>
<reference evidence="2 3" key="1">
    <citation type="submission" date="2019-03" db="EMBL/GenBank/DDBJ databases">
        <title>Genomics of glacier-inhabiting Cryobacterium strains.</title>
        <authorList>
            <person name="Liu Q."/>
            <person name="Xin Y.-H."/>
        </authorList>
    </citation>
    <scope>NUCLEOTIDE SEQUENCE [LARGE SCALE GENOMIC DNA]</scope>
    <source>
        <strain evidence="3">TMT1-22</strain>
    </source>
</reference>
<accession>A0AAQ2C6Y2</accession>
<name>A0AAQ2C6Y2_9MICO</name>
<evidence type="ECO:0000313" key="2">
    <source>
        <dbReference type="EMBL" id="TFC48777.1"/>
    </source>
</evidence>
<dbReference type="Pfam" id="PF01266">
    <property type="entry name" value="DAO"/>
    <property type="match status" value="1"/>
</dbReference>
<dbReference type="Gene3D" id="3.30.9.10">
    <property type="entry name" value="D-Amino Acid Oxidase, subunit A, domain 2"/>
    <property type="match status" value="1"/>
</dbReference>
<comment type="caution">
    <text evidence="2">The sequence shown here is derived from an EMBL/GenBank/DDBJ whole genome shotgun (WGS) entry which is preliminary data.</text>
</comment>
<dbReference type="RefSeq" id="WP_134366473.1">
    <property type="nucleotide sequence ID" value="NZ_SOFY01000032.1"/>
</dbReference>
<dbReference type="SUPFAM" id="SSF51905">
    <property type="entry name" value="FAD/NAD(P)-binding domain"/>
    <property type="match status" value="1"/>
</dbReference>
<dbReference type="SUPFAM" id="SSF54373">
    <property type="entry name" value="FAD-linked reductases, C-terminal domain"/>
    <property type="match status" value="1"/>
</dbReference>
<dbReference type="EMBL" id="SOFY01000032">
    <property type="protein sequence ID" value="TFC48777.1"/>
    <property type="molecule type" value="Genomic_DNA"/>
</dbReference>
<dbReference type="GO" id="GO:0005737">
    <property type="term" value="C:cytoplasm"/>
    <property type="evidence" value="ECO:0007669"/>
    <property type="project" value="TreeGrafter"/>
</dbReference>
<feature type="domain" description="FAD dependent oxidoreductase" evidence="1">
    <location>
        <begin position="50"/>
        <end position="390"/>
    </location>
</feature>
<dbReference type="InterPro" id="IPR036188">
    <property type="entry name" value="FAD/NAD-bd_sf"/>
</dbReference>
<organism evidence="2 3">
    <name type="scientific">Cryobacterium shii</name>
    <dbReference type="NCBI Taxonomy" id="1259235"/>
    <lineage>
        <taxon>Bacteria</taxon>
        <taxon>Bacillati</taxon>
        <taxon>Actinomycetota</taxon>
        <taxon>Actinomycetes</taxon>
        <taxon>Micrococcales</taxon>
        <taxon>Microbacteriaceae</taxon>
        <taxon>Cryobacterium</taxon>
    </lineage>
</organism>
<dbReference type="AlphaFoldDB" id="A0AAQ2C6Y2"/>
<dbReference type="PANTHER" id="PTHR13847">
    <property type="entry name" value="SARCOSINE DEHYDROGENASE-RELATED"/>
    <property type="match status" value="1"/>
</dbReference>
<dbReference type="Proteomes" id="UP000297403">
    <property type="component" value="Unassembled WGS sequence"/>
</dbReference>
<evidence type="ECO:0000259" key="1">
    <source>
        <dbReference type="Pfam" id="PF01266"/>
    </source>
</evidence>
<proteinExistence type="predicted"/>
<sequence length="425" mass="44722">MSVALENRLTMLSMDPLTTTEEESTLAASDYANLTAHLQADTAGTMAGQRVVIVGGGVIGLMTALYLTRAGAHVELFEAESLGAAASGRNAGGIYAFGRAIGEVALARASMDLWEDLTLGGLDSHFRRPGHAMIALNDHERGLLDMAERHYALAGLPTRMLTPDEAVAMLPGVSPDNAGALMGTTDGQGYPFTAVSSIIAELRAAGAIIRDHCRVQSVIELGGQARGVRSELGVTEADHVILCAGPWLAGFSESAGCNLAVRPRRSQIMVTERIAGMENFPFVSGNRVYARRTHAGNIMIGGGGPWEQDGYNVTSSSEAMSFLGKHMSELFPGLAGAPIIRAFAGTVELTADHFPLFGPAPSMERLWISAGYNGHGFGLCAAMGRLTVDLIRSGSDRVPLPAAVSAVVGEFGPDRFNSRQGNSHE</sequence>
<gene>
    <name evidence="2" type="ORF">E3O49_07055</name>
</gene>